<dbReference type="InterPro" id="IPR018239">
    <property type="entry name" value="DNA_ligase_AS"/>
</dbReference>
<evidence type="ECO:0000313" key="18">
    <source>
        <dbReference type="Proteomes" id="UP000605253"/>
    </source>
</evidence>
<keyword evidence="14" id="KW-0464">Manganese</keyword>
<evidence type="ECO:0000259" key="16">
    <source>
        <dbReference type="PROSITE" id="PS50172"/>
    </source>
</evidence>
<dbReference type="RefSeq" id="WP_188364126.1">
    <property type="nucleotide sequence ID" value="NZ_BAABJF010000032.1"/>
</dbReference>
<organism evidence="17 18">
    <name type="scientific">Marinicella pacifica</name>
    <dbReference type="NCBI Taxonomy" id="1171543"/>
    <lineage>
        <taxon>Bacteria</taxon>
        <taxon>Pseudomonadati</taxon>
        <taxon>Pseudomonadota</taxon>
        <taxon>Gammaproteobacteria</taxon>
        <taxon>Lysobacterales</taxon>
        <taxon>Marinicellaceae</taxon>
        <taxon>Marinicella</taxon>
    </lineage>
</organism>
<dbReference type="Gene3D" id="1.10.287.610">
    <property type="entry name" value="Helix hairpin bin"/>
    <property type="match status" value="1"/>
</dbReference>
<dbReference type="Pfam" id="PF01653">
    <property type="entry name" value="DNA_ligase_aden"/>
    <property type="match status" value="1"/>
</dbReference>
<dbReference type="SMART" id="SM00278">
    <property type="entry name" value="HhH1"/>
    <property type="match status" value="4"/>
</dbReference>
<evidence type="ECO:0000256" key="11">
    <source>
        <dbReference type="ARBA" id="ARBA00023204"/>
    </source>
</evidence>
<dbReference type="AlphaFoldDB" id="A0A917CFE8"/>
<dbReference type="PIRSF" id="PIRSF001604">
    <property type="entry name" value="LigA"/>
    <property type="match status" value="1"/>
</dbReference>
<comment type="similarity">
    <text evidence="13 14">Belongs to the NAD-dependent DNA ligase family. LigA subfamily.</text>
</comment>
<keyword evidence="11 14" id="KW-0234">DNA repair</keyword>
<dbReference type="Pfam" id="PF03120">
    <property type="entry name" value="OB_DNA_ligase"/>
    <property type="match status" value="1"/>
</dbReference>
<dbReference type="InterPro" id="IPR012340">
    <property type="entry name" value="NA-bd_OB-fold"/>
</dbReference>
<dbReference type="CDD" id="cd00114">
    <property type="entry name" value="LIGANc"/>
    <property type="match status" value="1"/>
</dbReference>
<dbReference type="Gene3D" id="3.30.470.30">
    <property type="entry name" value="DNA ligase/mRNA capping enzyme"/>
    <property type="match status" value="1"/>
</dbReference>
<feature type="binding site" evidence="14">
    <location>
        <begin position="83"/>
        <end position="84"/>
    </location>
    <ligand>
        <name>NAD(+)</name>
        <dbReference type="ChEBI" id="CHEBI:57540"/>
    </ligand>
</feature>
<keyword evidence="4 14" id="KW-0436">Ligase</keyword>
<accession>A0A917CFE8</accession>
<dbReference type="FunFam" id="1.10.150.20:FF:000006">
    <property type="entry name" value="DNA ligase"/>
    <property type="match status" value="1"/>
</dbReference>
<dbReference type="PROSITE" id="PS01056">
    <property type="entry name" value="DNA_LIGASE_N2"/>
    <property type="match status" value="1"/>
</dbReference>
<keyword evidence="18" id="KW-1185">Reference proteome</keyword>
<dbReference type="InterPro" id="IPR033136">
    <property type="entry name" value="DNA_ligase_CS"/>
</dbReference>
<dbReference type="InterPro" id="IPR036420">
    <property type="entry name" value="BRCT_dom_sf"/>
</dbReference>
<evidence type="ECO:0000256" key="13">
    <source>
        <dbReference type="ARBA" id="ARBA00060881"/>
    </source>
</evidence>
<evidence type="ECO:0000256" key="1">
    <source>
        <dbReference type="ARBA" id="ARBA00004067"/>
    </source>
</evidence>
<dbReference type="GO" id="GO:0003911">
    <property type="term" value="F:DNA ligase (NAD+) activity"/>
    <property type="evidence" value="ECO:0007669"/>
    <property type="project" value="UniProtKB-UniRule"/>
</dbReference>
<proteinExistence type="inferred from homology"/>
<comment type="function">
    <text evidence="1 14">DNA ligase that catalyzes the formation of phosphodiester linkages between 5'-phosphoryl and 3'-hydroxyl groups in double-stranded DNA using NAD as a coenzyme and as the energy source for the reaction. It is essential for DNA replication and repair of damaged DNA.</text>
</comment>
<dbReference type="InterPro" id="IPR013840">
    <property type="entry name" value="DNAligase_N"/>
</dbReference>
<dbReference type="GO" id="GO:0046872">
    <property type="term" value="F:metal ion binding"/>
    <property type="evidence" value="ECO:0007669"/>
    <property type="project" value="UniProtKB-KW"/>
</dbReference>
<dbReference type="Proteomes" id="UP000605253">
    <property type="component" value="Unassembled WGS sequence"/>
</dbReference>
<dbReference type="EC" id="6.5.1.2" evidence="2 14"/>
<feature type="binding site" evidence="14">
    <location>
        <position position="320"/>
    </location>
    <ligand>
        <name>NAD(+)</name>
        <dbReference type="ChEBI" id="CHEBI:57540"/>
    </ligand>
</feature>
<dbReference type="SUPFAM" id="SSF56091">
    <property type="entry name" value="DNA ligase/mRNA capping enzyme, catalytic domain"/>
    <property type="match status" value="1"/>
</dbReference>
<feature type="binding site" evidence="14">
    <location>
        <position position="296"/>
    </location>
    <ligand>
        <name>NAD(+)</name>
        <dbReference type="ChEBI" id="CHEBI:57540"/>
    </ligand>
</feature>
<protein>
    <recommendedName>
        <fullName evidence="3 14">DNA ligase</fullName>
        <ecNumber evidence="2 14">6.5.1.2</ecNumber>
    </recommendedName>
    <alternativeName>
        <fullName evidence="14">Polydeoxyribonucleotide synthase [NAD(+)]</fullName>
    </alternativeName>
</protein>
<evidence type="ECO:0000256" key="9">
    <source>
        <dbReference type="ARBA" id="ARBA00022842"/>
    </source>
</evidence>
<evidence type="ECO:0000313" key="17">
    <source>
        <dbReference type="EMBL" id="GGF87163.1"/>
    </source>
</evidence>
<evidence type="ECO:0000256" key="14">
    <source>
        <dbReference type="HAMAP-Rule" id="MF_01588"/>
    </source>
</evidence>
<dbReference type="GO" id="GO:0005829">
    <property type="term" value="C:cytosol"/>
    <property type="evidence" value="ECO:0007669"/>
    <property type="project" value="TreeGrafter"/>
</dbReference>
<feature type="binding site" evidence="14">
    <location>
        <position position="142"/>
    </location>
    <ligand>
        <name>NAD(+)</name>
        <dbReference type="ChEBI" id="CHEBI:57540"/>
    </ligand>
</feature>
<dbReference type="FunFam" id="1.10.150.20:FF:000007">
    <property type="entry name" value="DNA ligase"/>
    <property type="match status" value="1"/>
</dbReference>
<evidence type="ECO:0000256" key="6">
    <source>
        <dbReference type="ARBA" id="ARBA00022723"/>
    </source>
</evidence>
<dbReference type="InterPro" id="IPR013839">
    <property type="entry name" value="DNAligase_adenylation"/>
</dbReference>
<dbReference type="Pfam" id="PF00533">
    <property type="entry name" value="BRCT"/>
    <property type="match status" value="1"/>
</dbReference>
<dbReference type="Gene3D" id="3.40.50.10190">
    <property type="entry name" value="BRCT domain"/>
    <property type="match status" value="1"/>
</dbReference>
<evidence type="ECO:0000256" key="4">
    <source>
        <dbReference type="ARBA" id="ARBA00022598"/>
    </source>
</evidence>
<evidence type="ECO:0000256" key="10">
    <source>
        <dbReference type="ARBA" id="ARBA00023027"/>
    </source>
</evidence>
<keyword evidence="6 14" id="KW-0479">Metal-binding</keyword>
<feature type="binding site" evidence="14">
    <location>
        <position position="417"/>
    </location>
    <ligand>
        <name>Zn(2+)</name>
        <dbReference type="ChEBI" id="CHEBI:29105"/>
    </ligand>
</feature>
<dbReference type="SUPFAM" id="SSF52113">
    <property type="entry name" value="BRCT domain"/>
    <property type="match status" value="1"/>
</dbReference>
<dbReference type="SUPFAM" id="SSF50249">
    <property type="entry name" value="Nucleic acid-binding proteins"/>
    <property type="match status" value="1"/>
</dbReference>
<dbReference type="InterPro" id="IPR004149">
    <property type="entry name" value="Znf_DNAligase_C4"/>
</dbReference>
<dbReference type="Gene3D" id="1.10.150.20">
    <property type="entry name" value="5' to 3' exonuclease, C-terminal subdomain"/>
    <property type="match status" value="2"/>
</dbReference>
<dbReference type="Pfam" id="PF14520">
    <property type="entry name" value="HHH_5"/>
    <property type="match status" value="1"/>
</dbReference>
<feature type="binding site" evidence="14">
    <location>
        <position position="438"/>
    </location>
    <ligand>
        <name>Zn(2+)</name>
        <dbReference type="ChEBI" id="CHEBI:29105"/>
    </ligand>
</feature>
<dbReference type="Pfam" id="PF12826">
    <property type="entry name" value="HHH_2"/>
    <property type="match status" value="1"/>
</dbReference>
<dbReference type="SMART" id="SM00532">
    <property type="entry name" value="LIGANc"/>
    <property type="match status" value="1"/>
</dbReference>
<gene>
    <name evidence="14 17" type="primary">ligA</name>
    <name evidence="17" type="ORF">GCM10011365_05290</name>
</gene>
<dbReference type="InterPro" id="IPR010994">
    <property type="entry name" value="RuvA_2-like"/>
</dbReference>
<dbReference type="InterPro" id="IPR001357">
    <property type="entry name" value="BRCT_dom"/>
</dbReference>
<dbReference type="Gene3D" id="6.20.10.30">
    <property type="match status" value="1"/>
</dbReference>
<dbReference type="PANTHER" id="PTHR23389">
    <property type="entry name" value="CHROMOSOME TRANSMISSION FIDELITY FACTOR 18"/>
    <property type="match status" value="1"/>
</dbReference>
<dbReference type="InterPro" id="IPR003583">
    <property type="entry name" value="Hlx-hairpin-Hlx_DNA-bd_motif"/>
</dbReference>
<dbReference type="HAMAP" id="MF_01588">
    <property type="entry name" value="DNA_ligase_A"/>
    <property type="match status" value="1"/>
</dbReference>
<evidence type="ECO:0000256" key="15">
    <source>
        <dbReference type="RuleBase" id="RU000618"/>
    </source>
</evidence>
<dbReference type="PROSITE" id="PS01055">
    <property type="entry name" value="DNA_LIGASE_N1"/>
    <property type="match status" value="1"/>
</dbReference>
<keyword evidence="5 14" id="KW-0235">DNA replication</keyword>
<sequence length="675" mass="75315">MSVCSSKQAYLDLVDTLNQHAHRYYVLDDPHIADAEYDRLYQSLLKTEQQHPNWITPISPTQRVADKPAGAFQQVQHRSPMLSLNNVFNETDMEAFYQRLEKRLQKAGHNTDNMGFSAEPKFDGLALSLSYENGRLIRGATRGDGQTGEDITHNVRTIHSIPLQLTGKDLPETIEIRGEVVMPRDGFRRYNQWAEQHGEKTFANPRNAAAGSLRQLDPKITARRPLQFYAYGIGQSPFAERFENHSESLTWLKKTGIPIHELVTTLSGLSDCFDYYQMLQNKRAELNIDIDGAVFKVNNLDLQNTLGFITKAPRWAIAYKFPAEEATTTIESIDVQVGRTGSITPVARLKPVTVGGVTVTNATLHNEDEIRRKDVRTGDTVFVRRAGDVIPEVVKVVLAKRPDDSQPYKMPRHCPVCGSDLYKPEDEAVWRCPAGLACDAQKKESIKHFASRKAMDIEGLGDKLVEQLIDSGLIDTAADLYQLTEPQISGLERMGQKSARNLLRAIEHSKKTTLPRFIYALGIREVGEATALTLANALKSLEVLENTNREELQQLPDIGPVVAQKIRAYFNNQANRKTIRELLDSGIHWPDIVTSESDLPLQGITVVLTGKLNQFTRSEAKQGLQNLGAQVTGSVSKNTDFLIAGADAGSKLTKAEVLGIQVVDENWLARQLANR</sequence>
<keyword evidence="9 14" id="KW-0460">Magnesium</keyword>
<dbReference type="GO" id="GO:0003677">
    <property type="term" value="F:DNA binding"/>
    <property type="evidence" value="ECO:0007669"/>
    <property type="project" value="InterPro"/>
</dbReference>
<dbReference type="FunFam" id="3.30.470.30:FF:000001">
    <property type="entry name" value="DNA ligase"/>
    <property type="match status" value="1"/>
</dbReference>
<dbReference type="SMART" id="SM00292">
    <property type="entry name" value="BRCT"/>
    <property type="match status" value="1"/>
</dbReference>
<name>A0A917CFE8_9GAMM</name>
<feature type="active site" description="N6-AMP-lysine intermediate" evidence="14">
    <location>
        <position position="121"/>
    </location>
</feature>
<keyword evidence="7 14" id="KW-0227">DNA damage</keyword>
<dbReference type="InterPro" id="IPR001679">
    <property type="entry name" value="DNA_ligase"/>
</dbReference>
<evidence type="ECO:0000256" key="5">
    <source>
        <dbReference type="ARBA" id="ARBA00022705"/>
    </source>
</evidence>
<dbReference type="PROSITE" id="PS50172">
    <property type="entry name" value="BRCT"/>
    <property type="match status" value="1"/>
</dbReference>
<reference evidence="17" key="1">
    <citation type="journal article" date="2014" name="Int. J. Syst. Evol. Microbiol.">
        <title>Complete genome sequence of Corynebacterium casei LMG S-19264T (=DSM 44701T), isolated from a smear-ripened cheese.</title>
        <authorList>
            <consortium name="US DOE Joint Genome Institute (JGI-PGF)"/>
            <person name="Walter F."/>
            <person name="Albersmeier A."/>
            <person name="Kalinowski J."/>
            <person name="Ruckert C."/>
        </authorList>
    </citation>
    <scope>NUCLEOTIDE SEQUENCE</scope>
    <source>
        <strain evidence="17">CGMCC 1.12181</strain>
    </source>
</reference>
<feature type="binding site" evidence="14">
    <location>
        <position position="179"/>
    </location>
    <ligand>
        <name>NAD(+)</name>
        <dbReference type="ChEBI" id="CHEBI:57540"/>
    </ligand>
</feature>
<dbReference type="EMBL" id="BMEO01000002">
    <property type="protein sequence ID" value="GGF87163.1"/>
    <property type="molecule type" value="Genomic_DNA"/>
</dbReference>
<keyword evidence="8 14" id="KW-0862">Zinc</keyword>
<dbReference type="InterPro" id="IPR041663">
    <property type="entry name" value="DisA/LigA_HHH"/>
</dbReference>
<dbReference type="Pfam" id="PF03119">
    <property type="entry name" value="DNA_ligase_ZBD"/>
    <property type="match status" value="1"/>
</dbReference>
<dbReference type="NCBIfam" id="TIGR00575">
    <property type="entry name" value="dnlj"/>
    <property type="match status" value="1"/>
</dbReference>
<feature type="binding site" evidence="14">
    <location>
        <position position="414"/>
    </location>
    <ligand>
        <name>Zn(2+)</name>
        <dbReference type="ChEBI" id="CHEBI:29105"/>
    </ligand>
</feature>
<evidence type="ECO:0000256" key="3">
    <source>
        <dbReference type="ARBA" id="ARBA00013308"/>
    </source>
</evidence>
<feature type="binding site" evidence="14">
    <location>
        <begin position="34"/>
        <end position="38"/>
    </location>
    <ligand>
        <name>NAD(+)</name>
        <dbReference type="ChEBI" id="CHEBI:57540"/>
    </ligand>
</feature>
<feature type="binding site" evidence="14">
    <location>
        <position position="119"/>
    </location>
    <ligand>
        <name>NAD(+)</name>
        <dbReference type="ChEBI" id="CHEBI:57540"/>
    </ligand>
</feature>
<comment type="caution">
    <text evidence="17">The sequence shown here is derived from an EMBL/GenBank/DDBJ whole genome shotgun (WGS) entry which is preliminary data.</text>
</comment>
<comment type="cofactor">
    <cofactor evidence="14">
        <name>Mg(2+)</name>
        <dbReference type="ChEBI" id="CHEBI:18420"/>
    </cofactor>
    <cofactor evidence="14">
        <name>Mn(2+)</name>
        <dbReference type="ChEBI" id="CHEBI:29035"/>
    </cofactor>
</comment>
<evidence type="ECO:0000256" key="8">
    <source>
        <dbReference type="ARBA" id="ARBA00022833"/>
    </source>
</evidence>
<dbReference type="SUPFAM" id="SSF47781">
    <property type="entry name" value="RuvA domain 2-like"/>
    <property type="match status" value="1"/>
</dbReference>
<dbReference type="GO" id="GO:0006260">
    <property type="term" value="P:DNA replication"/>
    <property type="evidence" value="ECO:0007669"/>
    <property type="project" value="UniProtKB-KW"/>
</dbReference>
<feature type="domain" description="BRCT" evidence="16">
    <location>
        <begin position="596"/>
        <end position="675"/>
    </location>
</feature>
<reference evidence="17" key="2">
    <citation type="submission" date="2020-09" db="EMBL/GenBank/DDBJ databases">
        <authorList>
            <person name="Sun Q."/>
            <person name="Zhou Y."/>
        </authorList>
    </citation>
    <scope>NUCLEOTIDE SEQUENCE</scope>
    <source>
        <strain evidence="17">CGMCC 1.12181</strain>
    </source>
</reference>
<dbReference type="PANTHER" id="PTHR23389:SF9">
    <property type="entry name" value="DNA LIGASE"/>
    <property type="match status" value="1"/>
</dbReference>
<dbReference type="InterPro" id="IPR004150">
    <property type="entry name" value="NAD_DNA_ligase_OB"/>
</dbReference>
<dbReference type="NCBIfam" id="NF005932">
    <property type="entry name" value="PRK07956.1"/>
    <property type="match status" value="1"/>
</dbReference>
<evidence type="ECO:0000256" key="12">
    <source>
        <dbReference type="ARBA" id="ARBA00034005"/>
    </source>
</evidence>
<evidence type="ECO:0000256" key="2">
    <source>
        <dbReference type="ARBA" id="ARBA00012722"/>
    </source>
</evidence>
<comment type="catalytic activity">
    <reaction evidence="12 14 15">
        <text>NAD(+) + (deoxyribonucleotide)n-3'-hydroxyl + 5'-phospho-(deoxyribonucleotide)m = (deoxyribonucleotide)n+m + AMP + beta-nicotinamide D-nucleotide.</text>
        <dbReference type="EC" id="6.5.1.2"/>
    </reaction>
</comment>
<comment type="caution">
    <text evidence="14">Lacks conserved residue(s) required for the propagation of feature annotation.</text>
</comment>
<keyword evidence="10 14" id="KW-0520">NAD</keyword>
<evidence type="ECO:0000256" key="7">
    <source>
        <dbReference type="ARBA" id="ARBA00022763"/>
    </source>
</evidence>
<dbReference type="FunFam" id="2.40.50.140:FF:000012">
    <property type="entry name" value="DNA ligase"/>
    <property type="match status" value="1"/>
</dbReference>
<dbReference type="Gene3D" id="2.40.50.140">
    <property type="entry name" value="Nucleic acid-binding proteins"/>
    <property type="match status" value="1"/>
</dbReference>
<dbReference type="CDD" id="cd17748">
    <property type="entry name" value="BRCT_DNA_ligase_like"/>
    <property type="match status" value="1"/>
</dbReference>
<dbReference type="GO" id="GO:0006281">
    <property type="term" value="P:DNA repair"/>
    <property type="evidence" value="ECO:0007669"/>
    <property type="project" value="UniProtKB-KW"/>
</dbReference>